<feature type="domain" description="Rieske" evidence="6">
    <location>
        <begin position="43"/>
        <end position="130"/>
    </location>
</feature>
<dbReference type="GeneID" id="2870249"/>
<dbReference type="PROSITE" id="PS51296">
    <property type="entry name" value="RIESKE"/>
    <property type="match status" value="1"/>
</dbReference>
<dbReference type="VEuPathDB" id="FungiDB:AN6756"/>
<dbReference type="PANTHER" id="PTHR43756">
    <property type="entry name" value="CHOLINE MONOOXYGENASE, CHLOROPLASTIC"/>
    <property type="match status" value="1"/>
</dbReference>
<name>Q5AY74_EMENI</name>
<dbReference type="InterPro" id="IPR036922">
    <property type="entry name" value="Rieske_2Fe-2S_sf"/>
</dbReference>
<dbReference type="KEGG" id="ani:ANIA_06756"/>
<dbReference type="HOGENOM" id="CLU_1517849_0_0_1"/>
<organism evidence="7 8">
    <name type="scientific">Emericella nidulans (strain FGSC A4 / ATCC 38163 / CBS 112.46 / NRRL 194 / M139)</name>
    <name type="common">Aspergillus nidulans</name>
    <dbReference type="NCBI Taxonomy" id="227321"/>
    <lineage>
        <taxon>Eukaryota</taxon>
        <taxon>Fungi</taxon>
        <taxon>Dikarya</taxon>
        <taxon>Ascomycota</taxon>
        <taxon>Pezizomycotina</taxon>
        <taxon>Eurotiomycetes</taxon>
        <taxon>Eurotiomycetidae</taxon>
        <taxon>Eurotiales</taxon>
        <taxon>Aspergillaceae</taxon>
        <taxon>Aspergillus</taxon>
        <taxon>Aspergillus subgen. Nidulantes</taxon>
    </lineage>
</organism>
<evidence type="ECO:0000256" key="4">
    <source>
        <dbReference type="ARBA" id="ARBA00023004"/>
    </source>
</evidence>
<dbReference type="Pfam" id="PF00355">
    <property type="entry name" value="Rieske"/>
    <property type="match status" value="1"/>
</dbReference>
<keyword evidence="5" id="KW-0411">Iron-sulfur</keyword>
<keyword evidence="8" id="KW-1185">Reference proteome</keyword>
<accession>C8V1Z7</accession>
<dbReference type="Proteomes" id="UP000000560">
    <property type="component" value="Chromosome I"/>
</dbReference>
<dbReference type="PANTHER" id="PTHR43756:SF5">
    <property type="entry name" value="CHOLINE MONOOXYGENASE, CHLOROPLASTIC"/>
    <property type="match status" value="1"/>
</dbReference>
<dbReference type="AlphaFoldDB" id="Q5AY74"/>
<dbReference type="GO" id="GO:0051537">
    <property type="term" value="F:2 iron, 2 sulfur cluster binding"/>
    <property type="evidence" value="ECO:0007669"/>
    <property type="project" value="UniProtKB-KW"/>
</dbReference>
<evidence type="ECO:0000256" key="3">
    <source>
        <dbReference type="ARBA" id="ARBA00023002"/>
    </source>
</evidence>
<evidence type="ECO:0000256" key="1">
    <source>
        <dbReference type="ARBA" id="ARBA00022714"/>
    </source>
</evidence>
<keyword evidence="3" id="KW-0560">Oxidoreductase</keyword>
<reference evidence="8" key="1">
    <citation type="journal article" date="2005" name="Nature">
        <title>Sequencing of Aspergillus nidulans and comparative analysis with A. fumigatus and A. oryzae.</title>
        <authorList>
            <person name="Galagan J.E."/>
            <person name="Calvo S.E."/>
            <person name="Cuomo C."/>
            <person name="Ma L.J."/>
            <person name="Wortman J.R."/>
            <person name="Batzoglou S."/>
            <person name="Lee S.I."/>
            <person name="Basturkmen M."/>
            <person name="Spevak C.C."/>
            <person name="Clutterbuck J."/>
            <person name="Kapitonov V."/>
            <person name="Jurka J."/>
            <person name="Scazzocchio C."/>
            <person name="Farman M."/>
            <person name="Butler J."/>
            <person name="Purcell S."/>
            <person name="Harris S."/>
            <person name="Braus G.H."/>
            <person name="Draht O."/>
            <person name="Busch S."/>
            <person name="D'Enfert C."/>
            <person name="Bouchier C."/>
            <person name="Goldman G.H."/>
            <person name="Bell-Pedersen D."/>
            <person name="Griffiths-Jones S."/>
            <person name="Doonan J.H."/>
            <person name="Yu J."/>
            <person name="Vienken K."/>
            <person name="Pain A."/>
            <person name="Freitag M."/>
            <person name="Selker E.U."/>
            <person name="Archer D.B."/>
            <person name="Penalva M.A."/>
            <person name="Oakley B.R."/>
            <person name="Momany M."/>
            <person name="Tanaka T."/>
            <person name="Kumagai T."/>
            <person name="Asai K."/>
            <person name="Machida M."/>
            <person name="Nierman W.C."/>
            <person name="Denning D.W."/>
            <person name="Caddick M."/>
            <person name="Hynes M."/>
            <person name="Paoletti M."/>
            <person name="Fischer R."/>
            <person name="Miller B."/>
            <person name="Dyer P."/>
            <person name="Sachs M.S."/>
            <person name="Osmani S.A."/>
            <person name="Birren B.W."/>
        </authorList>
    </citation>
    <scope>NUCLEOTIDE SEQUENCE [LARGE SCALE GENOMIC DNA]</scope>
    <source>
        <strain evidence="8">FGSC A4 / ATCC 38163 / CBS 112.46 / NRRL 194 / M139</strain>
    </source>
</reference>
<dbReference type="InterPro" id="IPR001663">
    <property type="entry name" value="Rng_hydr_dOase-A"/>
</dbReference>
<dbReference type="InterPro" id="IPR017941">
    <property type="entry name" value="Rieske_2Fe-2S"/>
</dbReference>
<reference evidence="8" key="2">
    <citation type="journal article" date="2009" name="Fungal Genet. Biol.">
        <title>The 2008 update of the Aspergillus nidulans genome annotation: a community effort.</title>
        <authorList>
            <person name="Wortman J.R."/>
            <person name="Gilsenan J.M."/>
            <person name="Joardar V."/>
            <person name="Deegan J."/>
            <person name="Clutterbuck J."/>
            <person name="Andersen M.R."/>
            <person name="Archer D."/>
            <person name="Bencina M."/>
            <person name="Braus G."/>
            <person name="Coutinho P."/>
            <person name="von Dohren H."/>
            <person name="Doonan J."/>
            <person name="Driessen A.J."/>
            <person name="Durek P."/>
            <person name="Espeso E."/>
            <person name="Fekete E."/>
            <person name="Flipphi M."/>
            <person name="Estrada C.G."/>
            <person name="Geysens S."/>
            <person name="Goldman G."/>
            <person name="de Groot P.W."/>
            <person name="Hansen K."/>
            <person name="Harris S.D."/>
            <person name="Heinekamp T."/>
            <person name="Helmstaedt K."/>
            <person name="Henrissat B."/>
            <person name="Hofmann G."/>
            <person name="Homan T."/>
            <person name="Horio T."/>
            <person name="Horiuchi H."/>
            <person name="James S."/>
            <person name="Jones M."/>
            <person name="Karaffa L."/>
            <person name="Karanyi Z."/>
            <person name="Kato M."/>
            <person name="Keller N."/>
            <person name="Kelly D.E."/>
            <person name="Kiel J.A."/>
            <person name="Kim J.M."/>
            <person name="van der Klei I.J."/>
            <person name="Klis F.M."/>
            <person name="Kovalchuk A."/>
            <person name="Krasevec N."/>
            <person name="Kubicek C.P."/>
            <person name="Liu B."/>
            <person name="Maccabe A."/>
            <person name="Meyer V."/>
            <person name="Mirabito P."/>
            <person name="Miskei M."/>
            <person name="Mos M."/>
            <person name="Mullins J."/>
            <person name="Nelson D.R."/>
            <person name="Nielsen J."/>
            <person name="Oakley B.R."/>
            <person name="Osmani S.A."/>
            <person name="Pakula T."/>
            <person name="Paszewski A."/>
            <person name="Paulsen I."/>
            <person name="Pilsyk S."/>
            <person name="Pocsi I."/>
            <person name="Punt P.J."/>
            <person name="Ram A.F."/>
            <person name="Ren Q."/>
            <person name="Robellet X."/>
            <person name="Robson G."/>
            <person name="Seiboth B."/>
            <person name="van Solingen P."/>
            <person name="Specht T."/>
            <person name="Sun J."/>
            <person name="Taheri-Talesh N."/>
            <person name="Takeshita N."/>
            <person name="Ussery D."/>
            <person name="vanKuyk P.A."/>
            <person name="Visser H."/>
            <person name="van de Vondervoort P.J."/>
            <person name="de Vries R.P."/>
            <person name="Walton J."/>
            <person name="Xiang X."/>
            <person name="Xiong Y."/>
            <person name="Zeng A.P."/>
            <person name="Brandt B.W."/>
            <person name="Cornell M.J."/>
            <person name="van den Hondel C.A."/>
            <person name="Visser J."/>
            <person name="Oliver S.G."/>
            <person name="Turner G."/>
        </authorList>
    </citation>
    <scope>GENOME REANNOTATION</scope>
    <source>
        <strain evidence="8">FGSC A4 / ATCC 38163 / CBS 112.46 / NRRL 194 / M139</strain>
    </source>
</reference>
<keyword evidence="1" id="KW-0001">2Fe-2S</keyword>
<dbReference type="OrthoDB" id="426882at2759"/>
<dbReference type="GO" id="GO:0046872">
    <property type="term" value="F:metal ion binding"/>
    <property type="evidence" value="ECO:0007669"/>
    <property type="project" value="UniProtKB-KW"/>
</dbReference>
<dbReference type="EMBL" id="BN001301">
    <property type="protein sequence ID" value="CBF71397.1"/>
    <property type="molecule type" value="Genomic_DNA"/>
</dbReference>
<proteinExistence type="predicted"/>
<evidence type="ECO:0000313" key="8">
    <source>
        <dbReference type="Proteomes" id="UP000000560"/>
    </source>
</evidence>
<evidence type="ECO:0000256" key="5">
    <source>
        <dbReference type="ARBA" id="ARBA00023014"/>
    </source>
</evidence>
<evidence type="ECO:0000256" key="2">
    <source>
        <dbReference type="ARBA" id="ARBA00022723"/>
    </source>
</evidence>
<dbReference type="InParanoid" id="Q5AY74"/>
<dbReference type="CDD" id="cd03469">
    <property type="entry name" value="Rieske_RO_Alpha_N"/>
    <property type="match status" value="1"/>
</dbReference>
<dbReference type="Gene3D" id="3.90.380.10">
    <property type="entry name" value="Naphthalene 1,2-dioxygenase Alpha Subunit, Chain A, domain 1"/>
    <property type="match status" value="1"/>
</dbReference>
<dbReference type="SUPFAM" id="SSF50022">
    <property type="entry name" value="ISP domain"/>
    <property type="match status" value="1"/>
</dbReference>
<evidence type="ECO:0000313" key="7">
    <source>
        <dbReference type="EMBL" id="CBF71397.1"/>
    </source>
</evidence>
<protein>
    <recommendedName>
        <fullName evidence="6">Rieske domain-containing protein</fullName>
    </recommendedName>
</protein>
<keyword evidence="2" id="KW-0479">Metal-binding</keyword>
<dbReference type="GO" id="GO:0016491">
    <property type="term" value="F:oxidoreductase activity"/>
    <property type="evidence" value="ECO:0007669"/>
    <property type="project" value="UniProtKB-KW"/>
</dbReference>
<dbReference type="PRINTS" id="PR00090">
    <property type="entry name" value="RNGDIOXGNASE"/>
</dbReference>
<sequence length="177" mass="20244">MWRLFSYFPSTGKEQAPRSLPASWYRSEAMYQLERRAILSKRWMLLTHCNRFNKAGDYLFFIIADFSFFLVRVRDGRVNGFHNICRHRAYPVVRAREGTAPILTCRYYGWSYGLRGNLAKAPRFETLPNFDKSANCFQSTCTSTRSALSGRTSKLGNPISNGETSLALSTKKIACAN</sequence>
<gene>
    <name evidence="7" type="ORF">ANIA_06756</name>
</gene>
<accession>Q5AY74</accession>
<dbReference type="Gene3D" id="2.102.10.10">
    <property type="entry name" value="Rieske [2Fe-2S] iron-sulphur domain"/>
    <property type="match status" value="1"/>
</dbReference>
<keyword evidence="4" id="KW-0408">Iron</keyword>
<dbReference type="RefSeq" id="XP_664360.1">
    <property type="nucleotide sequence ID" value="XM_659268.1"/>
</dbReference>
<evidence type="ECO:0000259" key="6">
    <source>
        <dbReference type="PROSITE" id="PS51296"/>
    </source>
</evidence>